<gene>
    <name evidence="3" type="ORF">PKNOH_Ctg006500</name>
</gene>
<dbReference type="Pfam" id="PF12878">
    <property type="entry name" value="SICA_beta"/>
    <property type="match status" value="1"/>
</dbReference>
<evidence type="ECO:0000313" key="4">
    <source>
        <dbReference type="Proteomes" id="UP000195012"/>
    </source>
</evidence>
<dbReference type="AlphaFoldDB" id="A0A1Y3E026"/>
<organism evidence="3 4">
    <name type="scientific">Plasmodium knowlesi</name>
    <dbReference type="NCBI Taxonomy" id="5850"/>
    <lineage>
        <taxon>Eukaryota</taxon>
        <taxon>Sar</taxon>
        <taxon>Alveolata</taxon>
        <taxon>Apicomplexa</taxon>
        <taxon>Aconoidasida</taxon>
        <taxon>Haemosporida</taxon>
        <taxon>Plasmodiidae</taxon>
        <taxon>Plasmodium</taxon>
        <taxon>Plasmodium (Plasmodium)</taxon>
    </lineage>
</organism>
<dbReference type="EMBL" id="NETL01000014">
    <property type="protein sequence ID" value="OTN68788.1"/>
    <property type="molecule type" value="Genomic_DNA"/>
</dbReference>
<protein>
    <submittedName>
        <fullName evidence="3">SICAvar-type I</fullName>
    </submittedName>
</protein>
<evidence type="ECO:0000313" key="3">
    <source>
        <dbReference type="EMBL" id="OTN68788.1"/>
    </source>
</evidence>
<dbReference type="Proteomes" id="UP000195012">
    <property type="component" value="Unassembled WGS sequence"/>
</dbReference>
<proteinExistence type="predicted"/>
<feature type="domain" description="Schizont-infected cell agglutination extracellular beta" evidence="2">
    <location>
        <begin position="39"/>
        <end position="98"/>
    </location>
</feature>
<dbReference type="InterPro" id="IPR024285">
    <property type="entry name" value="SICA_extracell_b"/>
</dbReference>
<accession>A0A1Y3E026</accession>
<evidence type="ECO:0000256" key="1">
    <source>
        <dbReference type="SAM" id="MobiDB-lite"/>
    </source>
</evidence>
<feature type="region of interest" description="Disordered" evidence="1">
    <location>
        <begin position="97"/>
        <end position="118"/>
    </location>
</feature>
<dbReference type="VEuPathDB" id="PlasmoDB:PKNOH_Ctg006500"/>
<evidence type="ECO:0000259" key="2">
    <source>
        <dbReference type="Pfam" id="PF12878"/>
    </source>
</evidence>
<comment type="caution">
    <text evidence="3">The sequence shown here is derived from an EMBL/GenBank/DDBJ whole genome shotgun (WGS) entry which is preliminary data.</text>
</comment>
<sequence>MGATGEKENVENKLKDIIDKDGNDPKMKQMAQKINEVTKLCDQVQCVTTRWMEQNKSSVKGDWEDVWKEVPKEIKALAEGTNKNKRKEVEDKNYCNGSLGRERKGCLHPYSSRIKKPL</sequence>
<reference evidence="3 4" key="1">
    <citation type="submission" date="2017-05" db="EMBL/GenBank/DDBJ databases">
        <title>PacBio assembly of a Plasmodium knowlesi genome sequence with Hi-C correction and manual annotation of the SICAvar gene family.</title>
        <authorList>
            <person name="Lapp S.A."/>
            <person name="Geraldo J.A."/>
            <person name="Chien J.-T."/>
            <person name="Ay F."/>
            <person name="Pakala S.B."/>
            <person name="Batugedara G."/>
            <person name="Humphrey J.C."/>
            <person name="Debarry J.D."/>
            <person name="Le Roch K.G."/>
            <person name="Galinski M.R."/>
            <person name="Kissinger J.C."/>
        </authorList>
    </citation>
    <scope>NUCLEOTIDE SEQUENCE [LARGE SCALE GENOMIC DNA]</scope>
    <source>
        <strain evidence="4">Malayan Strain Pk1 (A+)</strain>
    </source>
</reference>
<name>A0A1Y3E026_PLAKN</name>